<dbReference type="InterPro" id="IPR007741">
    <property type="entry name" value="Ribosomal_mL43/mS25/NADH_DH"/>
</dbReference>
<proteinExistence type="predicted"/>
<dbReference type="AlphaFoldDB" id="A0A8S8ZPL9"/>
<dbReference type="InterPro" id="IPR040049">
    <property type="entry name" value="Ribosomal_mS25/mL61"/>
</dbReference>
<organism evidence="7 8">
    <name type="scientific">Sordaria macrospora</name>
    <dbReference type="NCBI Taxonomy" id="5147"/>
    <lineage>
        <taxon>Eukaryota</taxon>
        <taxon>Fungi</taxon>
        <taxon>Dikarya</taxon>
        <taxon>Ascomycota</taxon>
        <taxon>Pezizomycotina</taxon>
        <taxon>Sordariomycetes</taxon>
        <taxon>Sordariomycetidae</taxon>
        <taxon>Sordariales</taxon>
        <taxon>Sordariaceae</taxon>
        <taxon>Sordaria</taxon>
    </lineage>
</organism>
<accession>A0A8S8ZPL9</accession>
<keyword evidence="3" id="KW-0496">Mitochondrion</keyword>
<evidence type="ECO:0000256" key="4">
    <source>
        <dbReference type="ARBA" id="ARBA00023274"/>
    </source>
</evidence>
<keyword evidence="4" id="KW-0687">Ribonucleoprotein</keyword>
<name>A0A8S8ZPL9_SORMA</name>
<dbReference type="GO" id="GO:0005739">
    <property type="term" value="C:mitochondrion"/>
    <property type="evidence" value="ECO:0007669"/>
    <property type="project" value="UniProtKB-SubCell"/>
</dbReference>
<dbReference type="GO" id="GO:0005840">
    <property type="term" value="C:ribosome"/>
    <property type="evidence" value="ECO:0007669"/>
    <property type="project" value="UniProtKB-KW"/>
</dbReference>
<gene>
    <name evidence="7" type="ORF">SMACR_02373</name>
</gene>
<dbReference type="PANTHER" id="PTHR13274">
    <property type="entry name" value="MITOCHONDRIAL RIBOSOMAL PROTEIN S25"/>
    <property type="match status" value="1"/>
</dbReference>
<evidence type="ECO:0000256" key="5">
    <source>
        <dbReference type="SAM" id="MobiDB-lite"/>
    </source>
</evidence>
<evidence type="ECO:0000259" key="6">
    <source>
        <dbReference type="SMART" id="SM00916"/>
    </source>
</evidence>
<dbReference type="OMA" id="FWREMLP"/>
<dbReference type="InterPro" id="IPR036249">
    <property type="entry name" value="Thioredoxin-like_sf"/>
</dbReference>
<sequence length="201" mass="22530">MVGVIRRLNVVRELLNIRAGPGAALLPKEVTKVHLQFAHKIEGGHMGPRKFWRQNLPKLKYWNPAVPMVINRTSDQNGPAVMTIYFRNDKEATPSSAPFPISSADGSSPAPKPAKGERIVTIDMKNRKSSVILNEFLTTTGAVPLQPTPKDEEEFREFEDLRRKSEIDRERIRKMNDAKKREKAMLAKAMSDAQSIKAASA</sequence>
<dbReference type="SMART" id="SM00916">
    <property type="entry name" value="L51_S25_CI-B8"/>
    <property type="match status" value="1"/>
</dbReference>
<dbReference type="PANTHER" id="PTHR13274:SF2">
    <property type="entry name" value="SMALL RIBOSOMAL SUBUNIT PROTEIN MS25"/>
    <property type="match status" value="1"/>
</dbReference>
<feature type="region of interest" description="Disordered" evidence="5">
    <location>
        <begin position="95"/>
        <end position="116"/>
    </location>
</feature>
<dbReference type="EMBL" id="NMPR01000079">
    <property type="protein sequence ID" value="KAA8631368.1"/>
    <property type="molecule type" value="Genomic_DNA"/>
</dbReference>
<evidence type="ECO:0000256" key="3">
    <source>
        <dbReference type="ARBA" id="ARBA00023128"/>
    </source>
</evidence>
<evidence type="ECO:0000256" key="2">
    <source>
        <dbReference type="ARBA" id="ARBA00022980"/>
    </source>
</evidence>
<dbReference type="SUPFAM" id="SSF52833">
    <property type="entry name" value="Thioredoxin-like"/>
    <property type="match status" value="1"/>
</dbReference>
<feature type="domain" description="Ribosomal protein/NADH dehydrogenase" evidence="6">
    <location>
        <begin position="40"/>
        <end position="143"/>
    </location>
</feature>
<reference evidence="7 8" key="1">
    <citation type="submission" date="2017-07" db="EMBL/GenBank/DDBJ databases">
        <title>Genome sequence of the Sordaria macrospora wild type strain R19027.</title>
        <authorList>
            <person name="Nowrousian M."/>
            <person name="Teichert I."/>
            <person name="Kueck U."/>
        </authorList>
    </citation>
    <scope>NUCLEOTIDE SEQUENCE [LARGE SCALE GENOMIC DNA]</scope>
    <source>
        <strain evidence="7 8">R19027</strain>
        <tissue evidence="7">Mycelium</tissue>
    </source>
</reference>
<dbReference type="VEuPathDB" id="FungiDB:SMAC_02373"/>
<comment type="subcellular location">
    <subcellularLocation>
        <location evidence="1">Mitochondrion</location>
    </subcellularLocation>
</comment>
<keyword evidence="2" id="KW-0689">Ribosomal protein</keyword>
<evidence type="ECO:0000313" key="7">
    <source>
        <dbReference type="EMBL" id="KAA8631368.1"/>
    </source>
</evidence>
<comment type="caution">
    <text evidence="7">The sequence shown here is derived from an EMBL/GenBank/DDBJ whole genome shotgun (WGS) entry which is preliminary data.</text>
</comment>
<protein>
    <recommendedName>
        <fullName evidence="6">Ribosomal protein/NADH dehydrogenase domain-containing protein</fullName>
    </recommendedName>
</protein>
<evidence type="ECO:0000256" key="1">
    <source>
        <dbReference type="ARBA" id="ARBA00004173"/>
    </source>
</evidence>
<dbReference type="Proteomes" id="UP000433876">
    <property type="component" value="Unassembled WGS sequence"/>
</dbReference>
<dbReference type="GO" id="GO:0003735">
    <property type="term" value="F:structural constituent of ribosome"/>
    <property type="evidence" value="ECO:0007669"/>
    <property type="project" value="InterPro"/>
</dbReference>
<evidence type="ECO:0000313" key="8">
    <source>
        <dbReference type="Proteomes" id="UP000433876"/>
    </source>
</evidence>
<dbReference type="Pfam" id="PF05047">
    <property type="entry name" value="L51_S25_CI-B8"/>
    <property type="match status" value="1"/>
</dbReference>
<dbReference type="GO" id="GO:1990904">
    <property type="term" value="C:ribonucleoprotein complex"/>
    <property type="evidence" value="ECO:0007669"/>
    <property type="project" value="UniProtKB-KW"/>
</dbReference>